<evidence type="ECO:0000313" key="10">
    <source>
        <dbReference type="Proteomes" id="UP000725649"/>
    </source>
</evidence>
<dbReference type="Pfam" id="PF02861">
    <property type="entry name" value="Clp_N"/>
    <property type="match status" value="1"/>
</dbReference>
<dbReference type="InterPro" id="IPR050130">
    <property type="entry name" value="ClpA_ClpB"/>
</dbReference>
<dbReference type="InterPro" id="IPR001270">
    <property type="entry name" value="ClpA/B"/>
</dbReference>
<dbReference type="Pfam" id="PF10431">
    <property type="entry name" value="ClpB_D2-small"/>
    <property type="match status" value="1"/>
</dbReference>
<dbReference type="GO" id="GO:0005737">
    <property type="term" value="C:cytoplasm"/>
    <property type="evidence" value="ECO:0007669"/>
    <property type="project" value="TreeGrafter"/>
</dbReference>
<keyword evidence="9" id="KW-0378">Hydrolase</keyword>
<dbReference type="SUPFAM" id="SSF81923">
    <property type="entry name" value="Double Clp-N motif"/>
    <property type="match status" value="1"/>
</dbReference>
<dbReference type="Pfam" id="PF00004">
    <property type="entry name" value="AAA"/>
    <property type="match status" value="1"/>
</dbReference>
<dbReference type="SMART" id="SM01086">
    <property type="entry name" value="ClpB_D2-small"/>
    <property type="match status" value="1"/>
</dbReference>
<dbReference type="CDD" id="cd00009">
    <property type="entry name" value="AAA"/>
    <property type="match status" value="1"/>
</dbReference>
<dbReference type="InterPro" id="IPR036628">
    <property type="entry name" value="Clp_N_dom_sf"/>
</dbReference>
<comment type="similarity">
    <text evidence="6">Belongs to the ClpA/ClpB family.</text>
</comment>
<evidence type="ECO:0000256" key="5">
    <source>
        <dbReference type="PROSITE-ProRule" id="PRU01251"/>
    </source>
</evidence>
<dbReference type="Gene3D" id="3.40.50.300">
    <property type="entry name" value="P-loop containing nucleotide triphosphate hydrolases"/>
    <property type="match status" value="2"/>
</dbReference>
<dbReference type="AlphaFoldDB" id="A0A928HF42"/>
<organism evidence="9 10">
    <name type="scientific">Candidatus Avelusimicrobium gallicola</name>
    <dbReference type="NCBI Taxonomy" id="2562704"/>
    <lineage>
        <taxon>Bacteria</taxon>
        <taxon>Pseudomonadati</taxon>
        <taxon>Elusimicrobiota</taxon>
        <taxon>Elusimicrobia</taxon>
        <taxon>Elusimicrobiales</taxon>
        <taxon>Elusimicrobiaceae</taxon>
        <taxon>Candidatus Avelusimicrobium</taxon>
    </lineage>
</organism>
<dbReference type="Gene3D" id="1.10.1780.10">
    <property type="entry name" value="Clp, N-terminal domain"/>
    <property type="match status" value="1"/>
</dbReference>
<dbReference type="FunFam" id="3.40.50.300:FF:000010">
    <property type="entry name" value="Chaperone clpB 1, putative"/>
    <property type="match status" value="1"/>
</dbReference>
<keyword evidence="2 6" id="KW-0547">Nucleotide-binding</keyword>
<dbReference type="PROSITE" id="PS00871">
    <property type="entry name" value="CLPAB_2"/>
    <property type="match status" value="1"/>
</dbReference>
<dbReference type="Pfam" id="PF07724">
    <property type="entry name" value="AAA_2"/>
    <property type="match status" value="1"/>
</dbReference>
<sequence length="842" mass="93726">MAKRFTENAQKIILIAQEEAKRLNHDYVGTEHILLGLSAIEGTVSHKILSNLGVSFRKVRQEIEKMVGIGDTIMLLGEIPFTPRAKKVLEFSVEESQMLGTEHIGTEHILLGLIREEEGMAGKILANLGLNLDAVRDTVLNFLGDAEPEDLEEDLSDLPQEINLNSVPKNNRTADLKKKSKTPTLDEYTRDLTLLASQNKLDPVIGREEEIERIVQILARRTKNNPVLIGEPGVGKTAIVEGLAQKIARGEISDVLSGKRLLGLDLASVIAGTKYRGEFEQRLKNIIDELAAAQDAIVFIDELHTIIGAGAAEGSIDASNMLKPALARGEVQCIGATTFDEYRKYIEADTALERRFQPVVADPPDVDETITILKGIRNKYEAHHKVKYTDGAVRAAAAIADRYITDRAMPDKALDLFDEAGARARLKNAILPPEIKQKQAEYNQALQEKEEAMSQKEFEKAAAAKDTEERLKAYIDHLKQKWQEERNKQVPEVTEEDIALVASKWTGIPVTRLTQSETDKILHMEEHLHERIIGQNDAVKVISQAIRRNRTGLGNPHRPIGGFLFLGPTGVGKTELAKSLATFLFGDEDAMVRLDMSEYMEKFAVSRLIGAPPGYVGYEEGGQLTEAVRRRPYSVVVLDELEKAHPDIYNILLQVLDEGSLSDNLGHKVSFKNCVVIMTSNVGAREITNKGSQLGFAAKQSEEEEYKDMRANVMEEVKKTFNPEFINRIDEIVVFHSLSKEHIGQILDLALKEVDEKLAEKELTLQLTPEAKDFLVEKGFDVKFGARPLLRTLQRELEDPLAENILINRYPAGAQIIVHLDKDAGKLTFSGQTADKKEAVTL</sequence>
<evidence type="ECO:0000256" key="3">
    <source>
        <dbReference type="ARBA" id="ARBA00022840"/>
    </source>
</evidence>
<dbReference type="InterPro" id="IPR027417">
    <property type="entry name" value="P-loop_NTPase"/>
</dbReference>
<dbReference type="FunFam" id="3.40.50.300:FF:000025">
    <property type="entry name" value="ATP-dependent Clp protease subunit"/>
    <property type="match status" value="1"/>
</dbReference>
<dbReference type="PROSITE" id="PS00870">
    <property type="entry name" value="CLPAB_1"/>
    <property type="match status" value="1"/>
</dbReference>
<evidence type="ECO:0000313" key="9">
    <source>
        <dbReference type="EMBL" id="MBE6421378.1"/>
    </source>
</evidence>
<keyword evidence="4 6" id="KW-0143">Chaperone</keyword>
<evidence type="ECO:0000259" key="8">
    <source>
        <dbReference type="PROSITE" id="PS51903"/>
    </source>
</evidence>
<dbReference type="PANTHER" id="PTHR11638">
    <property type="entry name" value="ATP-DEPENDENT CLP PROTEASE"/>
    <property type="match status" value="1"/>
</dbReference>
<evidence type="ECO:0000256" key="4">
    <source>
        <dbReference type="ARBA" id="ARBA00023186"/>
    </source>
</evidence>
<dbReference type="InterPro" id="IPR019489">
    <property type="entry name" value="Clp_ATPase_C"/>
</dbReference>
<dbReference type="GO" id="GO:0034605">
    <property type="term" value="P:cellular response to heat"/>
    <property type="evidence" value="ECO:0007669"/>
    <property type="project" value="TreeGrafter"/>
</dbReference>
<reference evidence="9" key="1">
    <citation type="submission" date="2019-04" db="EMBL/GenBank/DDBJ databases">
        <title>Evolution of Biomass-Degrading Anaerobic Consortia Revealed by Metagenomics.</title>
        <authorList>
            <person name="Peng X."/>
        </authorList>
    </citation>
    <scope>NUCLEOTIDE SEQUENCE</scope>
    <source>
        <strain evidence="9">SIG66</strain>
    </source>
</reference>
<dbReference type="Gene3D" id="1.10.8.60">
    <property type="match status" value="2"/>
</dbReference>
<dbReference type="InterPro" id="IPR003593">
    <property type="entry name" value="AAA+_ATPase"/>
</dbReference>
<evidence type="ECO:0000256" key="7">
    <source>
        <dbReference type="SAM" id="Coils"/>
    </source>
</evidence>
<dbReference type="SMART" id="SM00382">
    <property type="entry name" value="AAA"/>
    <property type="match status" value="2"/>
</dbReference>
<dbReference type="GO" id="GO:0016887">
    <property type="term" value="F:ATP hydrolysis activity"/>
    <property type="evidence" value="ECO:0007669"/>
    <property type="project" value="InterPro"/>
</dbReference>
<dbReference type="PRINTS" id="PR00300">
    <property type="entry name" value="CLPPROTEASEA"/>
</dbReference>
<dbReference type="PROSITE" id="PS51903">
    <property type="entry name" value="CLP_R"/>
    <property type="match status" value="1"/>
</dbReference>
<dbReference type="GO" id="GO:0008233">
    <property type="term" value="F:peptidase activity"/>
    <property type="evidence" value="ECO:0007669"/>
    <property type="project" value="UniProtKB-KW"/>
</dbReference>
<dbReference type="Gene3D" id="4.10.860.10">
    <property type="entry name" value="UVR domain"/>
    <property type="match status" value="1"/>
</dbReference>
<dbReference type="PANTHER" id="PTHR11638:SF18">
    <property type="entry name" value="HEAT SHOCK PROTEIN 104"/>
    <property type="match status" value="1"/>
</dbReference>
<comment type="caution">
    <text evidence="9">The sequence shown here is derived from an EMBL/GenBank/DDBJ whole genome shotgun (WGS) entry which is preliminary data.</text>
</comment>
<dbReference type="InterPro" id="IPR018368">
    <property type="entry name" value="ClpA/B_CS1"/>
</dbReference>
<gene>
    <name evidence="9" type="ORF">E7027_04515</name>
</gene>
<evidence type="ECO:0000256" key="1">
    <source>
        <dbReference type="ARBA" id="ARBA00022737"/>
    </source>
</evidence>
<keyword evidence="1 5" id="KW-0677">Repeat</keyword>
<dbReference type="EMBL" id="SUVG01000005">
    <property type="protein sequence ID" value="MBE6421378.1"/>
    <property type="molecule type" value="Genomic_DNA"/>
</dbReference>
<dbReference type="Pfam" id="PF17871">
    <property type="entry name" value="AAA_lid_9"/>
    <property type="match status" value="1"/>
</dbReference>
<dbReference type="InterPro" id="IPR004176">
    <property type="entry name" value="Clp_R_N"/>
</dbReference>
<dbReference type="GO" id="GO:0006508">
    <property type="term" value="P:proteolysis"/>
    <property type="evidence" value="ECO:0007669"/>
    <property type="project" value="UniProtKB-KW"/>
</dbReference>
<dbReference type="CDD" id="cd19499">
    <property type="entry name" value="RecA-like_ClpB_Hsp104-like"/>
    <property type="match status" value="1"/>
</dbReference>
<dbReference type="InterPro" id="IPR028299">
    <property type="entry name" value="ClpA/B_CS2"/>
</dbReference>
<keyword evidence="9" id="KW-0645">Protease</keyword>
<dbReference type="SUPFAM" id="SSF52540">
    <property type="entry name" value="P-loop containing nucleoside triphosphate hydrolases"/>
    <property type="match status" value="2"/>
</dbReference>
<keyword evidence="3 6" id="KW-0067">ATP-binding</keyword>
<dbReference type="InterPro" id="IPR003959">
    <property type="entry name" value="ATPase_AAA_core"/>
</dbReference>
<dbReference type="Proteomes" id="UP000725649">
    <property type="component" value="Unassembled WGS sequence"/>
</dbReference>
<keyword evidence="7" id="KW-0175">Coiled coil</keyword>
<dbReference type="GO" id="GO:0005524">
    <property type="term" value="F:ATP binding"/>
    <property type="evidence" value="ECO:0007669"/>
    <property type="project" value="UniProtKB-KW"/>
</dbReference>
<evidence type="ECO:0000256" key="6">
    <source>
        <dbReference type="RuleBase" id="RU004432"/>
    </source>
</evidence>
<name>A0A928HF42_9BACT</name>
<dbReference type="InterPro" id="IPR041546">
    <property type="entry name" value="ClpA/ClpB_AAA_lid"/>
</dbReference>
<evidence type="ECO:0000256" key="2">
    <source>
        <dbReference type="ARBA" id="ARBA00022741"/>
    </source>
</evidence>
<feature type="domain" description="Clp R" evidence="8">
    <location>
        <begin position="1"/>
        <end position="145"/>
    </location>
</feature>
<accession>A0A928HF42</accession>
<protein>
    <submittedName>
        <fullName evidence="9">ATP-dependent Clp protease ATP-binding subunit</fullName>
    </submittedName>
</protein>
<proteinExistence type="inferred from homology"/>
<feature type="coiled-coil region" evidence="7">
    <location>
        <begin position="435"/>
        <end position="462"/>
    </location>
</feature>